<dbReference type="Pfam" id="PF00149">
    <property type="entry name" value="Metallophos"/>
    <property type="match status" value="1"/>
</dbReference>
<feature type="transmembrane region" description="Helical" evidence="3">
    <location>
        <begin position="136"/>
        <end position="157"/>
    </location>
</feature>
<dbReference type="GO" id="GO:0009245">
    <property type="term" value="P:lipid A biosynthetic process"/>
    <property type="evidence" value="ECO:0007669"/>
    <property type="project" value="TreeGrafter"/>
</dbReference>
<dbReference type="AlphaFoldDB" id="A0A1S2VGT5"/>
<proteinExistence type="predicted"/>
<sequence length="426" mass="48160">MNRIVFFLLIAAVFFLMDLYVFQAVRNLSRSLSETTQRVITTAYWSLTGISLVTYIIMQLLPPDALGRSTRSLIWAAVLIPYFSKLFAVIFLFIDDLGRFFRWVVSLFYRPDVREAADDATRSTMPATDVIPRSEFLMKTALIASAVPLVGFSYGIISGAHDYRIRRIKLALKDLPSGFEGMKIAQLSDIHSGSFFNKTAVKGGVEMLLREKPDMVFFTGDLVNNTADEVQDYINIFDKVKAPMGVYSTLGNHDYGDYVEWGSLQAKQQNLNNLVAAHRQLGWNLLLDENRIIEQNGDKIALIGIQNWGAGARWPKYGDLAKAYKGTEDYPVKLLLSHDPSHWDAQVRPKFPDIDAMFAGHTHGMQFGVEIGDIKWSPSQYVYKQWAGLYKEGNQQLYVNRGYGYLGYPGRIGILPEITIFELTKA</sequence>
<dbReference type="InterPro" id="IPR029052">
    <property type="entry name" value="Metallo-depent_PP-like"/>
</dbReference>
<dbReference type="PANTHER" id="PTHR31302:SF31">
    <property type="entry name" value="PHOSPHODIESTERASE YAEI"/>
    <property type="match status" value="1"/>
</dbReference>
<protein>
    <submittedName>
        <fullName evidence="5">Metallophosphatase</fullName>
    </submittedName>
</protein>
<dbReference type="GO" id="GO:0016020">
    <property type="term" value="C:membrane"/>
    <property type="evidence" value="ECO:0007669"/>
    <property type="project" value="GOC"/>
</dbReference>
<organism evidence="5 6">
    <name type="scientific">Arsenicibacter rosenii</name>
    <dbReference type="NCBI Taxonomy" id="1750698"/>
    <lineage>
        <taxon>Bacteria</taxon>
        <taxon>Pseudomonadati</taxon>
        <taxon>Bacteroidota</taxon>
        <taxon>Cytophagia</taxon>
        <taxon>Cytophagales</taxon>
        <taxon>Spirosomataceae</taxon>
        <taxon>Arsenicibacter</taxon>
    </lineage>
</organism>
<keyword evidence="1" id="KW-0479">Metal-binding</keyword>
<name>A0A1S2VGT5_9BACT</name>
<keyword evidence="3" id="KW-0472">Membrane</keyword>
<dbReference type="SUPFAM" id="SSF56300">
    <property type="entry name" value="Metallo-dependent phosphatases"/>
    <property type="match status" value="1"/>
</dbReference>
<gene>
    <name evidence="5" type="ORF">BLX24_17980</name>
</gene>
<dbReference type="GO" id="GO:0008758">
    <property type="term" value="F:UDP-2,3-diacylglucosamine hydrolase activity"/>
    <property type="evidence" value="ECO:0007669"/>
    <property type="project" value="TreeGrafter"/>
</dbReference>
<evidence type="ECO:0000313" key="6">
    <source>
        <dbReference type="Proteomes" id="UP000181790"/>
    </source>
</evidence>
<dbReference type="Gene3D" id="3.60.21.10">
    <property type="match status" value="1"/>
</dbReference>
<dbReference type="RefSeq" id="WP_071504567.1">
    <property type="nucleotide sequence ID" value="NZ_MORL01000009.1"/>
</dbReference>
<dbReference type="OrthoDB" id="9780884at2"/>
<evidence type="ECO:0000313" key="5">
    <source>
        <dbReference type="EMBL" id="OIN57977.1"/>
    </source>
</evidence>
<keyword evidence="3" id="KW-0812">Transmembrane</keyword>
<reference evidence="5 6" key="1">
    <citation type="submission" date="2016-10" db="EMBL/GenBank/DDBJ databases">
        <title>Arsenicibacter rosenii gen. nov., sp. nov., an efficient arsenic-methylating bacterium isolated from an arsenic-contaminated paddy soil.</title>
        <authorList>
            <person name="Huang K."/>
        </authorList>
    </citation>
    <scope>NUCLEOTIDE SEQUENCE [LARGE SCALE GENOMIC DNA]</scope>
    <source>
        <strain evidence="5 6">SM-1</strain>
    </source>
</reference>
<comment type="caution">
    <text evidence="5">The sequence shown here is derived from an EMBL/GenBank/DDBJ whole genome shotgun (WGS) entry which is preliminary data.</text>
</comment>
<evidence type="ECO:0000256" key="2">
    <source>
        <dbReference type="ARBA" id="ARBA00022801"/>
    </source>
</evidence>
<dbReference type="Proteomes" id="UP000181790">
    <property type="component" value="Unassembled WGS sequence"/>
</dbReference>
<dbReference type="CDD" id="cd07385">
    <property type="entry name" value="MPP_YkuE_C"/>
    <property type="match status" value="1"/>
</dbReference>
<keyword evidence="2" id="KW-0378">Hydrolase</keyword>
<dbReference type="InterPro" id="IPR051158">
    <property type="entry name" value="Metallophosphoesterase_sf"/>
</dbReference>
<dbReference type="InterPro" id="IPR004843">
    <property type="entry name" value="Calcineurin-like_PHP"/>
</dbReference>
<evidence type="ECO:0000256" key="3">
    <source>
        <dbReference type="SAM" id="Phobius"/>
    </source>
</evidence>
<dbReference type="EMBL" id="MORL01000009">
    <property type="protein sequence ID" value="OIN57977.1"/>
    <property type="molecule type" value="Genomic_DNA"/>
</dbReference>
<evidence type="ECO:0000256" key="1">
    <source>
        <dbReference type="ARBA" id="ARBA00022723"/>
    </source>
</evidence>
<keyword evidence="6" id="KW-1185">Reference proteome</keyword>
<feature type="transmembrane region" description="Helical" evidence="3">
    <location>
        <begin position="73"/>
        <end position="94"/>
    </location>
</feature>
<accession>A0A1S2VGT5</accession>
<dbReference type="GO" id="GO:0046872">
    <property type="term" value="F:metal ion binding"/>
    <property type="evidence" value="ECO:0007669"/>
    <property type="project" value="UniProtKB-KW"/>
</dbReference>
<feature type="transmembrane region" description="Helical" evidence="3">
    <location>
        <begin position="43"/>
        <end position="61"/>
    </location>
</feature>
<feature type="domain" description="Calcineurin-like phosphoesterase" evidence="4">
    <location>
        <begin position="182"/>
        <end position="364"/>
    </location>
</feature>
<dbReference type="PANTHER" id="PTHR31302">
    <property type="entry name" value="TRANSMEMBRANE PROTEIN WITH METALLOPHOSPHOESTERASE DOMAIN-RELATED"/>
    <property type="match status" value="1"/>
</dbReference>
<evidence type="ECO:0000259" key="4">
    <source>
        <dbReference type="Pfam" id="PF00149"/>
    </source>
</evidence>
<keyword evidence="3" id="KW-1133">Transmembrane helix</keyword>